<keyword evidence="4 6" id="KW-1133">Transmembrane helix</keyword>
<sequence length="175" mass="19635">MAKKRQKKVKPDTTNNMPRAGFIRRLAAMVYDVLVAIAVGMVAALVMSLTLVVLIGNDVLPANGATDPSVAIRESLLYTSLLQVWVALWVIGFFLWFWKNGGQTLGMRAWRLRLFSINDQPPSWGRLVIRMLSSLCGLGTLLVLLDVKHKLALQDRASKMEMLVLTKFANDHKNW</sequence>
<evidence type="ECO:0000313" key="8">
    <source>
        <dbReference type="EMBL" id="RPJ65798.1"/>
    </source>
</evidence>
<dbReference type="AlphaFoldDB" id="A0A3N5Z9C3"/>
<keyword evidence="3 6" id="KW-0812">Transmembrane</keyword>
<dbReference type="InterPro" id="IPR010432">
    <property type="entry name" value="RDD"/>
</dbReference>
<dbReference type="EMBL" id="RPOK01000004">
    <property type="protein sequence ID" value="RPJ65798.1"/>
    <property type="molecule type" value="Genomic_DNA"/>
</dbReference>
<evidence type="ECO:0000256" key="5">
    <source>
        <dbReference type="ARBA" id="ARBA00023136"/>
    </source>
</evidence>
<name>A0A3N5Z9C3_9ALTE</name>
<dbReference type="PANTHER" id="PTHR36115:SF10">
    <property type="entry name" value="RDD DOMAIN-CONTAINING PROTEIN"/>
    <property type="match status" value="1"/>
</dbReference>
<keyword evidence="5 6" id="KW-0472">Membrane</keyword>
<comment type="caution">
    <text evidence="8">The sequence shown here is derived from an EMBL/GenBank/DDBJ whole genome shotgun (WGS) entry which is preliminary data.</text>
</comment>
<feature type="transmembrane region" description="Helical" evidence="6">
    <location>
        <begin position="33"/>
        <end position="56"/>
    </location>
</feature>
<reference evidence="8 9" key="1">
    <citation type="submission" date="2018-11" db="EMBL/GenBank/DDBJ databases">
        <authorList>
            <person name="Ye M.-Q."/>
            <person name="Du Z.-J."/>
        </authorList>
    </citation>
    <scope>NUCLEOTIDE SEQUENCE [LARGE SCALE GENOMIC DNA]</scope>
    <source>
        <strain evidence="8 9">U0105</strain>
    </source>
</reference>
<feature type="transmembrane region" description="Helical" evidence="6">
    <location>
        <begin position="76"/>
        <end position="98"/>
    </location>
</feature>
<comment type="subcellular location">
    <subcellularLocation>
        <location evidence="1">Cell membrane</location>
        <topology evidence="1">Multi-pass membrane protein</topology>
    </subcellularLocation>
</comment>
<proteinExistence type="predicted"/>
<dbReference type="GO" id="GO:0005886">
    <property type="term" value="C:plasma membrane"/>
    <property type="evidence" value="ECO:0007669"/>
    <property type="project" value="UniProtKB-SubCell"/>
</dbReference>
<gene>
    <name evidence="8" type="ORF">DRW07_13365</name>
</gene>
<accession>A0A3N5Z9C3</accession>
<dbReference type="Pfam" id="PF06271">
    <property type="entry name" value="RDD"/>
    <property type="match status" value="1"/>
</dbReference>
<evidence type="ECO:0000256" key="3">
    <source>
        <dbReference type="ARBA" id="ARBA00022692"/>
    </source>
</evidence>
<evidence type="ECO:0000256" key="6">
    <source>
        <dbReference type="SAM" id="Phobius"/>
    </source>
</evidence>
<organism evidence="8 9">
    <name type="scientific">Alteromonas sediminis</name>
    <dbReference type="NCBI Taxonomy" id="2259342"/>
    <lineage>
        <taxon>Bacteria</taxon>
        <taxon>Pseudomonadati</taxon>
        <taxon>Pseudomonadota</taxon>
        <taxon>Gammaproteobacteria</taxon>
        <taxon>Alteromonadales</taxon>
        <taxon>Alteromonadaceae</taxon>
        <taxon>Alteromonas/Salinimonas group</taxon>
        <taxon>Alteromonas</taxon>
    </lineage>
</organism>
<dbReference type="Proteomes" id="UP000275281">
    <property type="component" value="Unassembled WGS sequence"/>
</dbReference>
<protein>
    <submittedName>
        <fullName evidence="8">RDD family protein</fullName>
    </submittedName>
</protein>
<evidence type="ECO:0000256" key="1">
    <source>
        <dbReference type="ARBA" id="ARBA00004651"/>
    </source>
</evidence>
<evidence type="ECO:0000256" key="2">
    <source>
        <dbReference type="ARBA" id="ARBA00022475"/>
    </source>
</evidence>
<evidence type="ECO:0000313" key="9">
    <source>
        <dbReference type="Proteomes" id="UP000275281"/>
    </source>
</evidence>
<dbReference type="OrthoDB" id="9793824at2"/>
<evidence type="ECO:0000256" key="4">
    <source>
        <dbReference type="ARBA" id="ARBA00022989"/>
    </source>
</evidence>
<feature type="domain" description="RDD" evidence="7">
    <location>
        <begin position="20"/>
        <end position="157"/>
    </location>
</feature>
<keyword evidence="2" id="KW-1003">Cell membrane</keyword>
<dbReference type="RefSeq" id="WP_124028429.1">
    <property type="nucleotide sequence ID" value="NZ_JBHRSN010000007.1"/>
</dbReference>
<dbReference type="PANTHER" id="PTHR36115">
    <property type="entry name" value="PROLINE-RICH ANTIGEN HOMOLOG-RELATED"/>
    <property type="match status" value="1"/>
</dbReference>
<keyword evidence="9" id="KW-1185">Reference proteome</keyword>
<evidence type="ECO:0000259" key="7">
    <source>
        <dbReference type="Pfam" id="PF06271"/>
    </source>
</evidence>
<dbReference type="InterPro" id="IPR051791">
    <property type="entry name" value="Pra-immunoreactive"/>
</dbReference>